<dbReference type="SUPFAM" id="SSF47413">
    <property type="entry name" value="lambda repressor-like DNA-binding domains"/>
    <property type="match status" value="1"/>
</dbReference>
<dbReference type="AlphaFoldDB" id="A0A2K8T2I9"/>
<dbReference type="InterPro" id="IPR001387">
    <property type="entry name" value="Cro/C1-type_HTH"/>
</dbReference>
<gene>
    <name evidence="2" type="ORF">COO91_08008</name>
</gene>
<evidence type="ECO:0000313" key="2">
    <source>
        <dbReference type="EMBL" id="AUB41917.1"/>
    </source>
</evidence>
<dbReference type="Proteomes" id="UP000232003">
    <property type="component" value="Chromosome"/>
</dbReference>
<dbReference type="GO" id="GO:0003677">
    <property type="term" value="F:DNA binding"/>
    <property type="evidence" value="ECO:0007669"/>
    <property type="project" value="UniProtKB-KW"/>
</dbReference>
<dbReference type="EMBL" id="CP024785">
    <property type="protein sequence ID" value="AUB41917.1"/>
    <property type="molecule type" value="Genomic_DNA"/>
</dbReference>
<evidence type="ECO:0000313" key="3">
    <source>
        <dbReference type="Proteomes" id="UP000232003"/>
    </source>
</evidence>
<feature type="domain" description="HTH cro/C1-type" evidence="1">
    <location>
        <begin position="6"/>
        <end position="43"/>
    </location>
</feature>
<keyword evidence="2" id="KW-0238">DNA-binding</keyword>
<reference evidence="2 3" key="1">
    <citation type="submission" date="2017-11" db="EMBL/GenBank/DDBJ databases">
        <title>Complete genome of a free-living desiccation-tolerant cyanobacterium and its photosynthetic adaptation to extreme terrestrial habitat.</title>
        <authorList>
            <person name="Shang J."/>
        </authorList>
    </citation>
    <scope>NUCLEOTIDE SEQUENCE [LARGE SCALE GENOMIC DNA]</scope>
    <source>
        <strain evidence="2 3">CCNUN1</strain>
    </source>
</reference>
<dbReference type="OrthoDB" id="461984at2"/>
<dbReference type="KEGG" id="nfl:COO91_08008"/>
<organism evidence="2 3">
    <name type="scientific">Nostoc flagelliforme CCNUN1</name>
    <dbReference type="NCBI Taxonomy" id="2038116"/>
    <lineage>
        <taxon>Bacteria</taxon>
        <taxon>Bacillati</taxon>
        <taxon>Cyanobacteriota</taxon>
        <taxon>Cyanophyceae</taxon>
        <taxon>Nostocales</taxon>
        <taxon>Nostocaceae</taxon>
        <taxon>Nostoc</taxon>
    </lineage>
</organism>
<proteinExistence type="predicted"/>
<sequence>MIFIDLKESREKVGLSMERIAVELSKSASTIRFWEAEAYTPNLS</sequence>
<accession>A0A2K8T2I9</accession>
<dbReference type="Pfam" id="PF01381">
    <property type="entry name" value="HTH_3"/>
    <property type="match status" value="1"/>
</dbReference>
<name>A0A2K8T2I9_9NOSO</name>
<evidence type="ECO:0000259" key="1">
    <source>
        <dbReference type="Pfam" id="PF01381"/>
    </source>
</evidence>
<dbReference type="Gene3D" id="1.10.260.40">
    <property type="entry name" value="lambda repressor-like DNA-binding domains"/>
    <property type="match status" value="1"/>
</dbReference>
<dbReference type="RefSeq" id="WP_157816733.1">
    <property type="nucleotide sequence ID" value="NZ_CAWNNC010000001.1"/>
</dbReference>
<dbReference type="InterPro" id="IPR010982">
    <property type="entry name" value="Lambda_DNA-bd_dom_sf"/>
</dbReference>
<protein>
    <submittedName>
        <fullName evidence="2">DNA-binding transcriptional regulator YiaG, XRE-type HTH domain</fullName>
    </submittedName>
</protein>
<keyword evidence="3" id="KW-1185">Reference proteome</keyword>